<accession>A0A194R033</accession>
<sequence>MKKIDSCKPNLRKEISKYEELDNDIFDFSSDNSEDLIVKHDVNFKPQIKPQKRSNVSNKMKQRKDNIDINDINKKRKTSQDNTLEHNYLPNDIKCVNTDLDFNYNIKTQSVDDNKIPASKINEHRTDLESLLIMMAIDSNVDYKERDDSFQRNILEVETNNDNNQISSTIGKENGKISEVLCIIPFRTEAQNRHNFLGKKYLKKWKIYTDTRRQIKEREIAINKFFDKLTEKKNSTKQSTESVNKTKLHVRDYNTYQHRYKVQQNIIALQKMKLNEQNKIIEQLKYNKIVESSKQSLETMRDEICKTYYQIDRQLKPKIKCLTNELKIREIEEPALVLHCLKVPQFIQRMEKRAREREEKHAMIRERRRQMEEERIRLKQQTELAKAEMDKEEKLKRMKELKEKRKKEKIENIRKKQHAERMRALTVMADIHYEKKLMAKYGINPLRKLMTIKLDNMEKAKSHYLFQIKKNVFLHWMWYTEDMWLERNYMAEDFYRKKILRKTFNSFKQNHRDYKLKLQVAEDYYDLYVSQLVLRLQLAASADDLVWIQSGIGPGQGLDHSSHRIYTCASVNNSLRAHACPTPFLPYPPAPNLSSIDRAFAAIRRLENVIRIFARVKRCSIGFLLSHTGLLRYGRVGERRLCVVEDEVNITIMSKVSDMVKAIVTKQRCR</sequence>
<evidence type="ECO:0000313" key="4">
    <source>
        <dbReference type="Proteomes" id="UP000053240"/>
    </source>
</evidence>
<feature type="region of interest" description="Disordered" evidence="2">
    <location>
        <begin position="51"/>
        <end position="81"/>
    </location>
</feature>
<name>A0A194R033_PAPMA</name>
<keyword evidence="1" id="KW-0175">Coiled coil</keyword>
<evidence type="ECO:0000256" key="2">
    <source>
        <dbReference type="SAM" id="MobiDB-lite"/>
    </source>
</evidence>
<evidence type="ECO:0000256" key="1">
    <source>
        <dbReference type="SAM" id="Coils"/>
    </source>
</evidence>
<dbReference type="InParanoid" id="A0A194R033"/>
<dbReference type="AlphaFoldDB" id="A0A194R033"/>
<feature type="coiled-coil region" evidence="1">
    <location>
        <begin position="347"/>
        <end position="418"/>
    </location>
</feature>
<keyword evidence="4" id="KW-1185">Reference proteome</keyword>
<dbReference type="Proteomes" id="UP000053240">
    <property type="component" value="Unassembled WGS sequence"/>
</dbReference>
<evidence type="ECO:0000313" key="3">
    <source>
        <dbReference type="EMBL" id="KPJ11158.1"/>
    </source>
</evidence>
<feature type="compositionally biased region" description="Basic and acidic residues" evidence="2">
    <location>
        <begin position="63"/>
        <end position="73"/>
    </location>
</feature>
<reference evidence="3 4" key="1">
    <citation type="journal article" date="2015" name="Nat. Commun.">
        <title>Outbred genome sequencing and CRISPR/Cas9 gene editing in butterflies.</title>
        <authorList>
            <person name="Li X."/>
            <person name="Fan D."/>
            <person name="Zhang W."/>
            <person name="Liu G."/>
            <person name="Zhang L."/>
            <person name="Zhao L."/>
            <person name="Fang X."/>
            <person name="Chen L."/>
            <person name="Dong Y."/>
            <person name="Chen Y."/>
            <person name="Ding Y."/>
            <person name="Zhao R."/>
            <person name="Feng M."/>
            <person name="Zhu Y."/>
            <person name="Feng Y."/>
            <person name="Jiang X."/>
            <person name="Zhu D."/>
            <person name="Xiang H."/>
            <person name="Feng X."/>
            <person name="Li S."/>
            <person name="Wang J."/>
            <person name="Zhang G."/>
            <person name="Kronforst M.R."/>
            <person name="Wang W."/>
        </authorList>
    </citation>
    <scope>NUCLEOTIDE SEQUENCE [LARGE SCALE GENOMIC DNA]</scope>
    <source>
        <strain evidence="3">Ya'a_city_454_Pm</strain>
        <tissue evidence="3">Whole body</tissue>
    </source>
</reference>
<protein>
    <submittedName>
        <fullName evidence="3">Coiled-coil domain-containing protein KIAA1407</fullName>
    </submittedName>
</protein>
<proteinExistence type="predicted"/>
<organism evidence="3 4">
    <name type="scientific">Papilio machaon</name>
    <name type="common">Old World swallowtail butterfly</name>
    <dbReference type="NCBI Taxonomy" id="76193"/>
    <lineage>
        <taxon>Eukaryota</taxon>
        <taxon>Metazoa</taxon>
        <taxon>Ecdysozoa</taxon>
        <taxon>Arthropoda</taxon>
        <taxon>Hexapoda</taxon>
        <taxon>Insecta</taxon>
        <taxon>Pterygota</taxon>
        <taxon>Neoptera</taxon>
        <taxon>Endopterygota</taxon>
        <taxon>Lepidoptera</taxon>
        <taxon>Glossata</taxon>
        <taxon>Ditrysia</taxon>
        <taxon>Papilionoidea</taxon>
        <taxon>Papilionidae</taxon>
        <taxon>Papilioninae</taxon>
        <taxon>Papilio</taxon>
    </lineage>
</organism>
<dbReference type="EMBL" id="KQ460883">
    <property type="protein sequence ID" value="KPJ11158.1"/>
    <property type="molecule type" value="Genomic_DNA"/>
</dbReference>
<gene>
    <name evidence="3" type="ORF">RR48_14797</name>
</gene>
<dbReference type="FunCoup" id="A0A194R033">
    <property type="interactions" value="40"/>
</dbReference>